<organism evidence="5">
    <name type="scientific">Noctiluca scintillans</name>
    <name type="common">Sea sparkle</name>
    <name type="synonym">Red tide dinoflagellate</name>
    <dbReference type="NCBI Taxonomy" id="2966"/>
    <lineage>
        <taxon>Eukaryota</taxon>
        <taxon>Sar</taxon>
        <taxon>Alveolata</taxon>
        <taxon>Dinophyceae</taxon>
        <taxon>Noctilucales</taxon>
        <taxon>Noctilucaceae</taxon>
        <taxon>Noctiluca</taxon>
    </lineage>
</organism>
<dbReference type="FunFam" id="3.60.20.10:FF:000027">
    <property type="entry name" value="Proteasome subunit beta type-6"/>
    <property type="match status" value="1"/>
</dbReference>
<dbReference type="PANTHER" id="PTHR32194">
    <property type="entry name" value="METALLOPROTEASE TLDD"/>
    <property type="match status" value="1"/>
</dbReference>
<dbReference type="CDD" id="cd03757">
    <property type="entry name" value="proteasome_beta_type_1"/>
    <property type="match status" value="1"/>
</dbReference>
<dbReference type="EMBL" id="HBFQ01036677">
    <property type="protein sequence ID" value="CAD8851515.1"/>
    <property type="molecule type" value="Transcribed_RNA"/>
</dbReference>
<dbReference type="SUPFAM" id="SSF56235">
    <property type="entry name" value="N-terminal nucleophile aminohydrolases (Ntn hydrolases)"/>
    <property type="match status" value="1"/>
</dbReference>
<accession>A0A7S1AED1</accession>
<keyword evidence="2" id="KW-0963">Cytoplasm</keyword>
<dbReference type="GO" id="GO:0005737">
    <property type="term" value="C:cytoplasm"/>
    <property type="evidence" value="ECO:0007669"/>
    <property type="project" value="TreeGrafter"/>
</dbReference>
<reference evidence="5" key="1">
    <citation type="submission" date="2021-01" db="EMBL/GenBank/DDBJ databases">
        <authorList>
            <person name="Corre E."/>
            <person name="Pelletier E."/>
            <person name="Niang G."/>
            <person name="Scheremetjew M."/>
            <person name="Finn R."/>
            <person name="Kale V."/>
            <person name="Holt S."/>
            <person name="Cochrane G."/>
            <person name="Meng A."/>
            <person name="Brown T."/>
            <person name="Cohen L."/>
        </authorList>
    </citation>
    <scope>NUCLEOTIDE SEQUENCE</scope>
</reference>
<proteinExistence type="predicted"/>
<evidence type="ECO:0000256" key="2">
    <source>
        <dbReference type="ARBA" id="ARBA00022490"/>
    </source>
</evidence>
<gene>
    <name evidence="5" type="ORF">NSCI0253_LOCUS25865</name>
</gene>
<dbReference type="Gene3D" id="3.60.20.10">
    <property type="entry name" value="Glutamine Phosphoribosylpyrophosphate, subunit 1, domain 1"/>
    <property type="match status" value="1"/>
</dbReference>
<dbReference type="Pfam" id="PF00227">
    <property type="entry name" value="Proteasome"/>
    <property type="match status" value="1"/>
</dbReference>
<comment type="subcellular location">
    <subcellularLocation>
        <location evidence="1">Nucleus</location>
    </subcellularLocation>
</comment>
<sequence>MSRFSPYVDNGGTVIAASGEEFATLIADTRMSSGFRIHTRNGKKSTQLTSKCVIASCGMNADATTLHKVLFARIKMYADKHRREMSITAIAQMLSTILYQKRFFPYYTFNILAGVDNEGKGAVYHYDAIGSFERVPYTTDGSGKSLAMSILDNQILKQHQIGEFAPLTKEQTIELLKDSLTSVGERDINTGDSAEVFVIDAAGVQKVMFELRKD</sequence>
<dbReference type="InterPro" id="IPR029055">
    <property type="entry name" value="Ntn_hydrolases_N"/>
</dbReference>
<evidence type="ECO:0000256" key="4">
    <source>
        <dbReference type="ARBA" id="ARBA00023242"/>
    </source>
</evidence>
<evidence type="ECO:0008006" key="6">
    <source>
        <dbReference type="Google" id="ProtNLM"/>
    </source>
</evidence>
<dbReference type="PROSITE" id="PS51476">
    <property type="entry name" value="PROTEASOME_BETA_2"/>
    <property type="match status" value="1"/>
</dbReference>
<dbReference type="PANTHER" id="PTHR32194:SF2">
    <property type="entry name" value="PROTEASOME SUBUNIT BETA TYPE-1"/>
    <property type="match status" value="1"/>
</dbReference>
<keyword evidence="4" id="KW-0539">Nucleus</keyword>
<keyword evidence="3" id="KW-0647">Proteasome</keyword>
<evidence type="ECO:0000313" key="5">
    <source>
        <dbReference type="EMBL" id="CAD8851515.1"/>
    </source>
</evidence>
<dbReference type="InterPro" id="IPR023333">
    <property type="entry name" value="Proteasome_suB-type"/>
</dbReference>
<evidence type="ECO:0000256" key="1">
    <source>
        <dbReference type="ARBA" id="ARBA00004123"/>
    </source>
</evidence>
<dbReference type="AlphaFoldDB" id="A0A7S1AED1"/>
<dbReference type="GO" id="GO:0051603">
    <property type="term" value="P:proteolysis involved in protein catabolic process"/>
    <property type="evidence" value="ECO:0007669"/>
    <property type="project" value="InterPro"/>
</dbReference>
<dbReference type="InterPro" id="IPR001353">
    <property type="entry name" value="Proteasome_sua/b"/>
</dbReference>
<protein>
    <recommendedName>
        <fullName evidence="6">Proteasome subunit beta</fullName>
    </recommendedName>
</protein>
<dbReference type="GO" id="GO:0005839">
    <property type="term" value="C:proteasome core complex"/>
    <property type="evidence" value="ECO:0007669"/>
    <property type="project" value="InterPro"/>
</dbReference>
<evidence type="ECO:0000256" key="3">
    <source>
        <dbReference type="ARBA" id="ARBA00022942"/>
    </source>
</evidence>
<dbReference type="GO" id="GO:0005634">
    <property type="term" value="C:nucleus"/>
    <property type="evidence" value="ECO:0007669"/>
    <property type="project" value="UniProtKB-SubCell"/>
</dbReference>
<name>A0A7S1AED1_NOCSC</name>